<dbReference type="Gene3D" id="3.40.710.10">
    <property type="entry name" value="DD-peptidase/beta-lactamase superfamily"/>
    <property type="match status" value="1"/>
</dbReference>
<dbReference type="PANTHER" id="PTHR46825:SF7">
    <property type="entry name" value="D-ALANYL-D-ALANINE CARBOXYPEPTIDASE"/>
    <property type="match status" value="1"/>
</dbReference>
<dbReference type="GO" id="GO:0016787">
    <property type="term" value="F:hydrolase activity"/>
    <property type="evidence" value="ECO:0007669"/>
    <property type="project" value="UniProtKB-KW"/>
</dbReference>
<keyword evidence="3" id="KW-0378">Hydrolase</keyword>
<dbReference type="Proteomes" id="UP001499895">
    <property type="component" value="Unassembled WGS sequence"/>
</dbReference>
<evidence type="ECO:0000313" key="4">
    <source>
        <dbReference type="Proteomes" id="UP001499895"/>
    </source>
</evidence>
<feature type="region of interest" description="Disordered" evidence="1">
    <location>
        <begin position="337"/>
        <end position="356"/>
    </location>
</feature>
<comment type="caution">
    <text evidence="3">The sequence shown here is derived from an EMBL/GenBank/DDBJ whole genome shotgun (WGS) entry which is preliminary data.</text>
</comment>
<keyword evidence="4" id="KW-1185">Reference proteome</keyword>
<dbReference type="InterPro" id="IPR001466">
    <property type="entry name" value="Beta-lactam-related"/>
</dbReference>
<dbReference type="InterPro" id="IPR050491">
    <property type="entry name" value="AmpC-like"/>
</dbReference>
<accession>A0ABP3KY53</accession>
<proteinExistence type="predicted"/>
<sequence>MKGAPLAECLLPLLGTARGADAVAVAAVRGGDRVVLCGGACAADTRFETGSLTKTFTALLLAELVARREVRYHDPVARYLPRALPGGPPVTLLHLATHTSGLPRQPPGLLTGSARHSWFGNPYAAYSPADLMAALPRTRLHHRPGTRVRYSNFGVGLLGHALARAAGGSYPELLAERVLRPLGLADTDCDPGRPQAPGHWHGRPRPPWLIPALPAAGALRSSGRDMLTLLTALLAPERAGPASLRAALTDVQRPRLSLPRSENRLCLVWNLRPRQGRPLLHHSGGTRGFTAFAGFLPDSGTALAAFANAAPTPLAPFVQAAYGTLCALDGRPPGRAGLSAASDVPGDGVREAAGGG</sequence>
<gene>
    <name evidence="3" type="ORF">GCM10009544_57960</name>
</gene>
<dbReference type="InterPro" id="IPR012338">
    <property type="entry name" value="Beta-lactam/transpept-like"/>
</dbReference>
<dbReference type="EMBL" id="BAAAHB010000110">
    <property type="protein sequence ID" value="GAA0489266.1"/>
    <property type="molecule type" value="Genomic_DNA"/>
</dbReference>
<dbReference type="RefSeq" id="WP_344096378.1">
    <property type="nucleotide sequence ID" value="NZ_BAAAHB010000110.1"/>
</dbReference>
<evidence type="ECO:0000313" key="3">
    <source>
        <dbReference type="EMBL" id="GAA0489266.1"/>
    </source>
</evidence>
<name>A0ABP3KY53_9ACTN</name>
<evidence type="ECO:0000256" key="1">
    <source>
        <dbReference type="SAM" id="MobiDB-lite"/>
    </source>
</evidence>
<feature type="domain" description="Beta-lactamase-related" evidence="2">
    <location>
        <begin position="18"/>
        <end position="312"/>
    </location>
</feature>
<dbReference type="Pfam" id="PF00144">
    <property type="entry name" value="Beta-lactamase"/>
    <property type="match status" value="1"/>
</dbReference>
<reference evidence="4" key="1">
    <citation type="journal article" date="2019" name="Int. J. Syst. Evol. Microbiol.">
        <title>The Global Catalogue of Microorganisms (GCM) 10K type strain sequencing project: providing services to taxonomists for standard genome sequencing and annotation.</title>
        <authorList>
            <consortium name="The Broad Institute Genomics Platform"/>
            <consortium name="The Broad Institute Genome Sequencing Center for Infectious Disease"/>
            <person name="Wu L."/>
            <person name="Ma J."/>
        </authorList>
    </citation>
    <scope>NUCLEOTIDE SEQUENCE [LARGE SCALE GENOMIC DNA]</scope>
    <source>
        <strain evidence="4">JCM 10649</strain>
    </source>
</reference>
<dbReference type="SUPFAM" id="SSF56601">
    <property type="entry name" value="beta-lactamase/transpeptidase-like"/>
    <property type="match status" value="1"/>
</dbReference>
<evidence type="ECO:0000259" key="2">
    <source>
        <dbReference type="Pfam" id="PF00144"/>
    </source>
</evidence>
<organism evidence="3 4">
    <name type="scientific">Streptomyces stramineus</name>
    <dbReference type="NCBI Taxonomy" id="173861"/>
    <lineage>
        <taxon>Bacteria</taxon>
        <taxon>Bacillati</taxon>
        <taxon>Actinomycetota</taxon>
        <taxon>Actinomycetes</taxon>
        <taxon>Kitasatosporales</taxon>
        <taxon>Streptomycetaceae</taxon>
        <taxon>Streptomyces</taxon>
    </lineage>
</organism>
<dbReference type="PANTHER" id="PTHR46825">
    <property type="entry name" value="D-ALANYL-D-ALANINE-CARBOXYPEPTIDASE/ENDOPEPTIDASE AMPH"/>
    <property type="match status" value="1"/>
</dbReference>
<protein>
    <submittedName>
        <fullName evidence="3">Serine hydrolase domain-containing protein</fullName>
    </submittedName>
</protein>